<dbReference type="EMBL" id="HG969191">
    <property type="protein sequence ID" value="CDO46136.1"/>
    <property type="molecule type" value="Genomic_DNA"/>
</dbReference>
<dbReference type="AlphaFoldDB" id="X5M2Z0"/>
<dbReference type="PATRIC" id="fig|38323.4.peg.122"/>
<dbReference type="Proteomes" id="UP000019801">
    <property type="component" value="Chromosome I"/>
</dbReference>
<sequence length="36" mass="4260">MEIVFLPLQLYILPNEAVYPFERLPKTEICHTLNLT</sequence>
<proteinExistence type="predicted"/>
<accession>X5M2Z0</accession>
<name>X5M2Z0_BARHN</name>
<evidence type="ECO:0000313" key="2">
    <source>
        <dbReference type="Proteomes" id="UP000019801"/>
    </source>
</evidence>
<reference evidence="2" key="1">
    <citation type="submission" date="2013-11" db="EMBL/GenBank/DDBJ databases">
        <title>Genome sequencing of Bartonella spp. isolated from human blood.</title>
        <authorList>
            <person name="Raoult D."/>
        </authorList>
    </citation>
    <scope>NUCLEOTIDE SEQUENCE</scope>
    <source>
        <strain evidence="2">BM1374165</strain>
    </source>
</reference>
<organism evidence="1 2">
    <name type="scientific">Bartonella henselae</name>
    <name type="common">Rochalimaea henselae</name>
    <dbReference type="NCBI Taxonomy" id="38323"/>
    <lineage>
        <taxon>Bacteria</taxon>
        <taxon>Pseudomonadati</taxon>
        <taxon>Pseudomonadota</taxon>
        <taxon>Alphaproteobacteria</taxon>
        <taxon>Hyphomicrobiales</taxon>
        <taxon>Bartonellaceae</taxon>
        <taxon>Bartonella</taxon>
    </lineage>
</organism>
<evidence type="ECO:0000313" key="1">
    <source>
        <dbReference type="EMBL" id="CDO46136.1"/>
    </source>
</evidence>
<protein>
    <submittedName>
        <fullName evidence="1">Uncharacterized protein</fullName>
    </submittedName>
</protein>
<dbReference type="KEGG" id="bhs:BM1374165_00108"/>
<gene>
    <name evidence="1" type="ORF">BM1374165_00108</name>
</gene>